<gene>
    <name evidence="2" type="ORF">PGT21_012668</name>
</gene>
<evidence type="ECO:0000313" key="2">
    <source>
        <dbReference type="EMBL" id="KAA1119012.1"/>
    </source>
</evidence>
<organism evidence="2 3">
    <name type="scientific">Puccinia graminis f. sp. tritici</name>
    <dbReference type="NCBI Taxonomy" id="56615"/>
    <lineage>
        <taxon>Eukaryota</taxon>
        <taxon>Fungi</taxon>
        <taxon>Dikarya</taxon>
        <taxon>Basidiomycota</taxon>
        <taxon>Pucciniomycotina</taxon>
        <taxon>Pucciniomycetes</taxon>
        <taxon>Pucciniales</taxon>
        <taxon>Pucciniaceae</taxon>
        <taxon>Puccinia</taxon>
    </lineage>
</organism>
<accession>A0A5B0R0D6</accession>
<evidence type="ECO:0000313" key="3">
    <source>
        <dbReference type="Proteomes" id="UP000324748"/>
    </source>
</evidence>
<proteinExistence type="predicted"/>
<name>A0A5B0R0D6_PUCGR</name>
<comment type="caution">
    <text evidence="2">The sequence shown here is derived from an EMBL/GenBank/DDBJ whole genome shotgun (WGS) entry which is preliminary data.</text>
</comment>
<evidence type="ECO:0000256" key="1">
    <source>
        <dbReference type="SAM" id="MobiDB-lite"/>
    </source>
</evidence>
<dbReference type="Proteomes" id="UP000324748">
    <property type="component" value="Unassembled WGS sequence"/>
</dbReference>
<dbReference type="OrthoDB" id="2509054at2759"/>
<feature type="compositionally biased region" description="Polar residues" evidence="1">
    <location>
        <begin position="72"/>
        <end position="82"/>
    </location>
</feature>
<protein>
    <submittedName>
        <fullName evidence="2">Uncharacterized protein</fullName>
    </submittedName>
</protein>
<sequence length="425" mass="47608">MFGIWLDYFASTFGMRKLSTPIDQLLKSYQEVSHSFFEPFAGLVSDPSGSRGLDRKISKSLVPSSLPLETPSEMSNFTTTTPKMPAEKITADSPSKLPDKNSSAPVIPTTPAARIQSETPGEMVPARPIKHSTEATEQPTAAPKPSTLRLLIRYDPWIVDTILQLANPDVGSRHSDLFPNPMLYLDVTTRSISYKTFQDKVFKLLKTVPADHDVAGIIKYEMKLGHLVWVGRITTRSPYGPVYFYPFPAKYAAFRRKLLNAKKGFVGDVRIKHTEEYYESYARSRPHHTDNELTDDDQAIAETEGEAEANFIHTTHTDICATNEEAINDESAASDHQPPAKRQRLYSASVDISMFEFFFICHLRPDDEHTVSVIDNNDFYHWSAFKGMTEADLVKAGFRRGAARLIVAGVVATVRQVEERFGPAV</sequence>
<feature type="region of interest" description="Disordered" evidence="1">
    <location>
        <begin position="64"/>
        <end position="107"/>
    </location>
</feature>
<dbReference type="EMBL" id="VSWC01000001">
    <property type="protein sequence ID" value="KAA1119012.1"/>
    <property type="molecule type" value="Genomic_DNA"/>
</dbReference>
<reference evidence="2 3" key="1">
    <citation type="submission" date="2019-05" db="EMBL/GenBank/DDBJ databases">
        <title>Emergence of the Ug99 lineage of the wheat stem rust pathogen through somatic hybridization.</title>
        <authorList>
            <person name="Li F."/>
            <person name="Upadhyaya N.M."/>
            <person name="Sperschneider J."/>
            <person name="Matny O."/>
            <person name="Nguyen-Phuc H."/>
            <person name="Mago R."/>
            <person name="Raley C."/>
            <person name="Miller M.E."/>
            <person name="Silverstein K.A.T."/>
            <person name="Henningsen E."/>
            <person name="Hirsch C.D."/>
            <person name="Visser B."/>
            <person name="Pretorius Z.A."/>
            <person name="Steffenson B.J."/>
            <person name="Schwessinger B."/>
            <person name="Dodds P.N."/>
            <person name="Figueroa M."/>
        </authorList>
    </citation>
    <scope>NUCLEOTIDE SEQUENCE [LARGE SCALE GENOMIC DNA]</scope>
    <source>
        <strain evidence="2">21-0</strain>
    </source>
</reference>
<dbReference type="AlphaFoldDB" id="A0A5B0R0D6"/>
<keyword evidence="3" id="KW-1185">Reference proteome</keyword>